<dbReference type="EMBL" id="JBHSFQ010000001">
    <property type="protein sequence ID" value="MFC4560264.1"/>
    <property type="molecule type" value="Genomic_DNA"/>
</dbReference>
<organism evidence="3 4">
    <name type="scientific">Nocardiopsis mangrovi</name>
    <dbReference type="NCBI Taxonomy" id="1179818"/>
    <lineage>
        <taxon>Bacteria</taxon>
        <taxon>Bacillati</taxon>
        <taxon>Actinomycetota</taxon>
        <taxon>Actinomycetes</taxon>
        <taxon>Streptosporangiales</taxon>
        <taxon>Nocardiopsidaceae</taxon>
        <taxon>Nocardiopsis</taxon>
    </lineage>
</organism>
<sequence>MGVLLDTYGASSVWEALRGGDPPPEPAGVRGRSLGDRWERWRRRSVGVDPDRLMSAAADIDSRLVVPGDPEWPHQLDRLAERRPYALWVRGAHDLRNACLRSVAVVGSRAASSYGLHVTGDLAWALAERSWTCVSGGAYGIDSAAHRGALAGGAPTVAVLASGLDLGYPRGNEGLFADIAVRGTLVSEHPPGTAPTRHGFLVRNRIIAALTPGTVVVEAGLRSGALNTARHALDLCRVLMAVPGPVTSALSAGCHRLLREWRAVCVTDATDVAEQVGHIGADLRPGNGTALARDALDDLARKVLDSVPVRTGAGTATIASKAGLDLDLTLGRLGLLAAGGFIERCLAGWRVRPGTADDDRGSVTL</sequence>
<proteinExistence type="inferred from homology"/>
<dbReference type="PANTHER" id="PTHR43022:SF1">
    <property type="entry name" value="PROTEIN SMF"/>
    <property type="match status" value="1"/>
</dbReference>
<dbReference type="InterPro" id="IPR057666">
    <property type="entry name" value="DrpA_SLOG"/>
</dbReference>
<dbReference type="SUPFAM" id="SSF102405">
    <property type="entry name" value="MCP/YpsA-like"/>
    <property type="match status" value="1"/>
</dbReference>
<dbReference type="PANTHER" id="PTHR43022">
    <property type="entry name" value="PROTEIN SMF"/>
    <property type="match status" value="1"/>
</dbReference>
<reference evidence="4" key="1">
    <citation type="journal article" date="2019" name="Int. J. Syst. Evol. Microbiol.">
        <title>The Global Catalogue of Microorganisms (GCM) 10K type strain sequencing project: providing services to taxonomists for standard genome sequencing and annotation.</title>
        <authorList>
            <consortium name="The Broad Institute Genomics Platform"/>
            <consortium name="The Broad Institute Genome Sequencing Center for Infectious Disease"/>
            <person name="Wu L."/>
            <person name="Ma J."/>
        </authorList>
    </citation>
    <scope>NUCLEOTIDE SEQUENCE [LARGE SCALE GENOMIC DNA]</scope>
    <source>
        <strain evidence="4">XZYJ18</strain>
    </source>
</reference>
<dbReference type="Pfam" id="PF02481">
    <property type="entry name" value="DNA_processg_A"/>
    <property type="match status" value="1"/>
</dbReference>
<dbReference type="InterPro" id="IPR003488">
    <property type="entry name" value="DprA"/>
</dbReference>
<feature type="domain" description="Smf/DprA SLOG" evidence="2">
    <location>
        <begin position="64"/>
        <end position="276"/>
    </location>
</feature>
<comment type="caution">
    <text evidence="3">The sequence shown here is derived from an EMBL/GenBank/DDBJ whole genome shotgun (WGS) entry which is preliminary data.</text>
</comment>
<dbReference type="NCBIfam" id="TIGR00732">
    <property type="entry name" value="dprA"/>
    <property type="match status" value="1"/>
</dbReference>
<evidence type="ECO:0000259" key="2">
    <source>
        <dbReference type="Pfam" id="PF02481"/>
    </source>
</evidence>
<evidence type="ECO:0000256" key="1">
    <source>
        <dbReference type="ARBA" id="ARBA00006525"/>
    </source>
</evidence>
<name>A0ABV9DMY7_9ACTN</name>
<keyword evidence="4" id="KW-1185">Reference proteome</keyword>
<evidence type="ECO:0000313" key="4">
    <source>
        <dbReference type="Proteomes" id="UP001595923"/>
    </source>
</evidence>
<evidence type="ECO:0000313" key="3">
    <source>
        <dbReference type="EMBL" id="MFC4560264.1"/>
    </source>
</evidence>
<protein>
    <submittedName>
        <fullName evidence="3">DNA-processing protein DprA</fullName>
    </submittedName>
</protein>
<gene>
    <name evidence="3" type="primary">dprA</name>
    <name evidence="3" type="ORF">ACFO4E_00185</name>
</gene>
<comment type="similarity">
    <text evidence="1">Belongs to the DprA/Smf family.</text>
</comment>
<accession>A0ABV9DMY7</accession>
<dbReference type="Gene3D" id="3.40.50.450">
    <property type="match status" value="1"/>
</dbReference>
<dbReference type="Proteomes" id="UP001595923">
    <property type="component" value="Unassembled WGS sequence"/>
</dbReference>